<comment type="similarity">
    <text evidence="1">Belongs to the GSP E family.</text>
</comment>
<dbReference type="Proteomes" id="UP000030993">
    <property type="component" value="Unassembled WGS sequence"/>
</dbReference>
<proteinExistence type="inferred from homology"/>
<feature type="domain" description="Bacterial type II secretion system protein E" evidence="2">
    <location>
        <begin position="102"/>
        <end position="178"/>
    </location>
</feature>
<dbReference type="PANTHER" id="PTHR30486">
    <property type="entry name" value="TWITCHING MOTILITY PROTEIN PILT"/>
    <property type="match status" value="1"/>
</dbReference>
<dbReference type="Pfam" id="PF00437">
    <property type="entry name" value="T2SSE"/>
    <property type="match status" value="1"/>
</dbReference>
<evidence type="ECO:0000313" key="3">
    <source>
        <dbReference type="EMBL" id="KHM52625.1"/>
    </source>
</evidence>
<accession>A0A0B2JWC0</accession>
<dbReference type="InterPro" id="IPR050921">
    <property type="entry name" value="T4SS_GSP_E_ATPase"/>
</dbReference>
<feature type="non-terminal residue" evidence="3">
    <location>
        <position position="178"/>
    </location>
</feature>
<organism evidence="3 4">
    <name type="scientific">Anaerovibrio lipolyticus</name>
    <dbReference type="NCBI Taxonomy" id="82374"/>
    <lineage>
        <taxon>Bacteria</taxon>
        <taxon>Bacillati</taxon>
        <taxon>Bacillota</taxon>
        <taxon>Negativicutes</taxon>
        <taxon>Selenomonadales</taxon>
        <taxon>Selenomonadaceae</taxon>
        <taxon>Anaerovibrio</taxon>
    </lineage>
</organism>
<protein>
    <submittedName>
        <fullName evidence="3">Type II secretion system protein E</fullName>
    </submittedName>
</protein>
<dbReference type="SUPFAM" id="SSF52540">
    <property type="entry name" value="P-loop containing nucleoside triphosphate hydrolases"/>
    <property type="match status" value="1"/>
</dbReference>
<keyword evidence="4" id="KW-1185">Reference proteome</keyword>
<evidence type="ECO:0000256" key="1">
    <source>
        <dbReference type="ARBA" id="ARBA00006611"/>
    </source>
</evidence>
<dbReference type="InterPro" id="IPR027417">
    <property type="entry name" value="P-loop_NTPase"/>
</dbReference>
<dbReference type="Gene3D" id="3.30.450.380">
    <property type="match status" value="1"/>
</dbReference>
<name>A0A0B2JWC0_9FIRM</name>
<reference evidence="3 4" key="1">
    <citation type="journal article" date="2013" name="PLoS ONE">
        <title>Identification and characterization of three novel lipases belonging to families II and V from Anaerovibrio lipolyticus 5ST.</title>
        <authorList>
            <person name="Prive F."/>
            <person name="Kaderbhai N.N."/>
            <person name="Girdwood S."/>
            <person name="Worgan H.J."/>
            <person name="Pinloche E."/>
            <person name="Scollan N.D."/>
            <person name="Huws S.A."/>
            <person name="Newbold C.J."/>
        </authorList>
    </citation>
    <scope>NUCLEOTIDE SEQUENCE [LARGE SCALE GENOMIC DNA]</scope>
    <source>
        <strain evidence="3 4">5S</strain>
    </source>
</reference>
<comment type="caution">
    <text evidence="3">The sequence shown here is derived from an EMBL/GenBank/DDBJ whole genome shotgun (WGS) entry which is preliminary data.</text>
</comment>
<sequence>MSLLERLGRPNQRNVQVRIFASLSVDQVDNSFQEIKLKIHHRIVEEMTPEEQRILSTKNQDVLEIEHIIDSYVQKVLDENPFAIPRGERSRVISDLRDEMLGLGPIEGLLKDDSITEVMVNGPKKIFVERMGKLMLTDITFHNDEHLMNIIERIISPLGRRIDEASPLVDARLSDGSR</sequence>
<dbReference type="EMBL" id="JSCE01000076">
    <property type="protein sequence ID" value="KHM52625.1"/>
    <property type="molecule type" value="Genomic_DNA"/>
</dbReference>
<dbReference type="AlphaFoldDB" id="A0A0B2JWC0"/>
<dbReference type="PANTHER" id="PTHR30486:SF6">
    <property type="entry name" value="TYPE IV PILUS RETRACTATION ATPASE PILT"/>
    <property type="match status" value="1"/>
</dbReference>
<dbReference type="GO" id="GO:0016887">
    <property type="term" value="F:ATP hydrolysis activity"/>
    <property type="evidence" value="ECO:0007669"/>
    <property type="project" value="InterPro"/>
</dbReference>
<evidence type="ECO:0000313" key="4">
    <source>
        <dbReference type="Proteomes" id="UP000030993"/>
    </source>
</evidence>
<dbReference type="InterPro" id="IPR001482">
    <property type="entry name" value="T2SS/T4SS_dom"/>
</dbReference>
<dbReference type="STRING" id="82374.NZ47_03670"/>
<gene>
    <name evidence="3" type="ORF">NZ47_03670</name>
</gene>
<evidence type="ECO:0000259" key="2">
    <source>
        <dbReference type="Pfam" id="PF00437"/>
    </source>
</evidence>